<evidence type="ECO:0000256" key="1">
    <source>
        <dbReference type="SAM" id="MobiDB-lite"/>
    </source>
</evidence>
<name>A0A7J7IZP3_BUGNE</name>
<protein>
    <submittedName>
        <fullName evidence="2">DNAH6</fullName>
    </submittedName>
</protein>
<gene>
    <name evidence="2" type="ORF">EB796_022327</name>
</gene>
<dbReference type="OrthoDB" id="10070342at2759"/>
<comment type="caution">
    <text evidence="2">The sequence shown here is derived from an EMBL/GenBank/DDBJ whole genome shotgun (WGS) entry which is preliminary data.</text>
</comment>
<dbReference type="EMBL" id="VXIV02003235">
    <property type="protein sequence ID" value="KAF6019360.1"/>
    <property type="molecule type" value="Genomic_DNA"/>
</dbReference>
<evidence type="ECO:0000313" key="3">
    <source>
        <dbReference type="Proteomes" id="UP000593567"/>
    </source>
</evidence>
<proteinExistence type="predicted"/>
<organism evidence="2 3">
    <name type="scientific">Bugula neritina</name>
    <name type="common">Brown bryozoan</name>
    <name type="synonym">Sertularia neritina</name>
    <dbReference type="NCBI Taxonomy" id="10212"/>
    <lineage>
        <taxon>Eukaryota</taxon>
        <taxon>Metazoa</taxon>
        <taxon>Spiralia</taxon>
        <taxon>Lophotrochozoa</taxon>
        <taxon>Bryozoa</taxon>
        <taxon>Gymnolaemata</taxon>
        <taxon>Cheilostomatida</taxon>
        <taxon>Flustrina</taxon>
        <taxon>Buguloidea</taxon>
        <taxon>Bugulidae</taxon>
        <taxon>Bugula</taxon>
    </lineage>
</organism>
<feature type="compositionally biased region" description="Polar residues" evidence="1">
    <location>
        <begin position="174"/>
        <end position="186"/>
    </location>
</feature>
<dbReference type="Proteomes" id="UP000593567">
    <property type="component" value="Unassembled WGS sequence"/>
</dbReference>
<sequence>MASPKGPLSSGAQNGGTSKVGGIPPIDPDKLKERLVYRAPQQAPVNTSALKFKRPTNAQIRKANAPVAPKLEPLPVLQKFQYENRPEYIHKKNRANLEAKGLAVSLPHPIPSSQDPMVRPPSSKKPKRGASVEPIDEAPSPLPELPELLRHKQETMRPTSASFPADGKPPPTRAHTSGPTVPTEDSNVYDVFHGTKALEGMRDPIQIVKIIRENDQIGFLYLSNAVPKTSVDYHYYNLKVVSHDHINKNDYCTISTKGVARMRNDDETEFVPLSRWEHEYKTLKS</sequence>
<feature type="region of interest" description="Disordered" evidence="1">
    <location>
        <begin position="1"/>
        <end position="29"/>
    </location>
</feature>
<keyword evidence="3" id="KW-1185">Reference proteome</keyword>
<dbReference type="AlphaFoldDB" id="A0A7J7IZP3"/>
<reference evidence="2" key="1">
    <citation type="submission" date="2020-06" db="EMBL/GenBank/DDBJ databases">
        <title>Draft genome of Bugula neritina, a colonial animal packing powerful symbionts and potential medicines.</title>
        <authorList>
            <person name="Rayko M."/>
        </authorList>
    </citation>
    <scope>NUCLEOTIDE SEQUENCE [LARGE SCALE GENOMIC DNA]</scope>
    <source>
        <strain evidence="2">Kwan_BN1</strain>
    </source>
</reference>
<evidence type="ECO:0000313" key="2">
    <source>
        <dbReference type="EMBL" id="KAF6019360.1"/>
    </source>
</evidence>
<accession>A0A7J7IZP3</accession>
<feature type="region of interest" description="Disordered" evidence="1">
    <location>
        <begin position="105"/>
        <end position="186"/>
    </location>
</feature>